<keyword evidence="2" id="KW-0328">Glycosyltransferase</keyword>
<feature type="domain" description="Glycosyltransferase 2-like" evidence="4">
    <location>
        <begin position="28"/>
        <end position="176"/>
    </location>
</feature>
<accession>A0AAD0X9J3</accession>
<dbReference type="SUPFAM" id="SSF53448">
    <property type="entry name" value="Nucleotide-diphospho-sugar transferases"/>
    <property type="match status" value="1"/>
</dbReference>
<protein>
    <submittedName>
        <fullName evidence="5">Glycosyltransferase</fullName>
    </submittedName>
</protein>
<dbReference type="PANTHER" id="PTHR43685:SF5">
    <property type="entry name" value="GLYCOSYLTRANSFERASE EPSE-RELATED"/>
    <property type="match status" value="1"/>
</dbReference>
<comment type="similarity">
    <text evidence="1">Belongs to the glycosyltransferase 2 family.</text>
</comment>
<gene>
    <name evidence="5" type="ORF">LP667_15615</name>
</gene>
<sequence>MKGMQSKYRQIPKLTSTLYTGLMSVYSREEPELFEKALESILMQTCRPTYFVLVKDGALGKELNEIIKNQRRRFQTFNIEFIEITNRENYGLGRSLNIGLKECPTELVARFDSDDINFAERMEKTISYYSSTPDLAVLGTQIYEFDNKRNDPPVIKSVPRSLNCIRNKARKRNPFNHMSVTFRKSVIESVGGYQNVSLFEDYYLWVRVIQNKYRVGNLNDVLVCAHVDKYFVYKRGGFSYFKKESFFQYLLLKLNFINKPQFLFNILTRGGSRLIPKRFLMLIYRKLRKCSYVNGG</sequence>
<keyword evidence="5" id="KW-0614">Plasmid</keyword>
<dbReference type="AlphaFoldDB" id="A0AAD0X9J3"/>
<name>A0AAD0X9J3_9LACO</name>
<evidence type="ECO:0000313" key="5">
    <source>
        <dbReference type="EMBL" id="AYJ40224.1"/>
    </source>
</evidence>
<dbReference type="InterPro" id="IPR029044">
    <property type="entry name" value="Nucleotide-diphossugar_trans"/>
</dbReference>
<reference evidence="5 6" key="1">
    <citation type="submission" date="2018-10" db="EMBL/GenBank/DDBJ databases">
        <title>Genome seuquencing of Lactobacillus species.</title>
        <authorList>
            <person name="Baek C."/>
            <person name="Yi H."/>
        </authorList>
    </citation>
    <scope>NUCLEOTIDE SEQUENCE [LARGE SCALE GENOMIC DNA]</scope>
    <source>
        <strain evidence="5 6">DSM 10667</strain>
        <plasmid evidence="5 6">unnamed1</plasmid>
    </source>
</reference>
<evidence type="ECO:0000259" key="4">
    <source>
        <dbReference type="Pfam" id="PF00535"/>
    </source>
</evidence>
<dbReference type="EMBL" id="CP032745">
    <property type="protein sequence ID" value="AYJ40224.1"/>
    <property type="molecule type" value="Genomic_DNA"/>
</dbReference>
<geneLocation type="plasmid" evidence="5 6">
    <name>unnamed1</name>
</geneLocation>
<dbReference type="Pfam" id="PF00535">
    <property type="entry name" value="Glycos_transf_2"/>
    <property type="match status" value="1"/>
</dbReference>
<evidence type="ECO:0000313" key="6">
    <source>
        <dbReference type="Proteomes" id="UP000277896"/>
    </source>
</evidence>
<dbReference type="GO" id="GO:0016757">
    <property type="term" value="F:glycosyltransferase activity"/>
    <property type="evidence" value="ECO:0007669"/>
    <property type="project" value="UniProtKB-KW"/>
</dbReference>
<organism evidence="5 6">
    <name type="scientific">Lactiplantibacillus paraplantarum</name>
    <dbReference type="NCBI Taxonomy" id="60520"/>
    <lineage>
        <taxon>Bacteria</taxon>
        <taxon>Bacillati</taxon>
        <taxon>Bacillota</taxon>
        <taxon>Bacilli</taxon>
        <taxon>Lactobacillales</taxon>
        <taxon>Lactobacillaceae</taxon>
        <taxon>Lactiplantibacillus</taxon>
    </lineage>
</organism>
<dbReference type="InterPro" id="IPR001173">
    <property type="entry name" value="Glyco_trans_2-like"/>
</dbReference>
<dbReference type="PANTHER" id="PTHR43685">
    <property type="entry name" value="GLYCOSYLTRANSFERASE"/>
    <property type="match status" value="1"/>
</dbReference>
<dbReference type="Gene3D" id="3.90.550.10">
    <property type="entry name" value="Spore Coat Polysaccharide Biosynthesis Protein SpsA, Chain A"/>
    <property type="match status" value="1"/>
</dbReference>
<proteinExistence type="inferred from homology"/>
<evidence type="ECO:0000256" key="3">
    <source>
        <dbReference type="ARBA" id="ARBA00022679"/>
    </source>
</evidence>
<keyword evidence="3" id="KW-0808">Transferase</keyword>
<evidence type="ECO:0000256" key="1">
    <source>
        <dbReference type="ARBA" id="ARBA00006739"/>
    </source>
</evidence>
<dbReference type="Proteomes" id="UP000277896">
    <property type="component" value="Plasmid unnamed1"/>
</dbReference>
<dbReference type="InterPro" id="IPR050834">
    <property type="entry name" value="Glycosyltransf_2"/>
</dbReference>
<evidence type="ECO:0000256" key="2">
    <source>
        <dbReference type="ARBA" id="ARBA00022676"/>
    </source>
</evidence>